<sequence length="221" mass="25145">MCRGFLIYIGIDYMKLLTNKIEFPDVSLASKEGILAFGGDLSPERLLLAYKSGIFPWFEAKEPIIWWSPDPRFVLFPEDLKVSKSMRQVLRNTDFVVTINKDFEGVIKQCAEIKRDGQSSTWITSNMIDAYIELHQLGYAKSIEVWLDQKLVGGFYGIDLSNGVFCGESMFSKVSNASKVGFITFIHNSNYKIIDCQVHTSHLETLGAKDISRSKFLNYLK</sequence>
<evidence type="ECO:0000256" key="4">
    <source>
        <dbReference type="ARBA" id="ARBA00023315"/>
    </source>
</evidence>
<organism evidence="16 17">
    <name type="scientific">Ichthyenterobacterium magnum</name>
    <dbReference type="NCBI Taxonomy" id="1230530"/>
    <lineage>
        <taxon>Bacteria</taxon>
        <taxon>Pseudomonadati</taxon>
        <taxon>Bacteroidota</taxon>
        <taxon>Flavobacteriia</taxon>
        <taxon>Flavobacteriales</taxon>
        <taxon>Flavobacteriaceae</taxon>
        <taxon>Ichthyenterobacterium</taxon>
    </lineage>
</organism>
<comment type="function">
    <text evidence="8 15">Functions in the N-end rule pathway of protein degradation where it conjugates Leu, Phe and, less efficiently, Met from aminoacyl-tRNAs to the N-termini of proteins containing an N-terminal arginine or lysine.</text>
</comment>
<dbReference type="AlphaFoldDB" id="A0A420DWB9"/>
<dbReference type="Pfam" id="PF03588">
    <property type="entry name" value="Leu_Phe_trans"/>
    <property type="match status" value="1"/>
</dbReference>
<comment type="catalytic activity">
    <reaction evidence="5 15">
        <text>L-phenylalanyl-tRNA(Phe) + an N-terminal L-alpha-aminoacyl-[protein] = an N-terminal L-phenylalanyl-L-alpha-aminoacyl-[protein] + tRNA(Phe)</text>
        <dbReference type="Rhea" id="RHEA:43632"/>
        <dbReference type="Rhea" id="RHEA-COMP:9668"/>
        <dbReference type="Rhea" id="RHEA-COMP:9699"/>
        <dbReference type="Rhea" id="RHEA-COMP:10636"/>
        <dbReference type="Rhea" id="RHEA-COMP:10637"/>
        <dbReference type="ChEBI" id="CHEBI:78442"/>
        <dbReference type="ChEBI" id="CHEBI:78531"/>
        <dbReference type="ChEBI" id="CHEBI:78597"/>
        <dbReference type="ChEBI" id="CHEBI:83561"/>
        <dbReference type="EC" id="2.3.2.6"/>
    </reaction>
</comment>
<dbReference type="HAMAP" id="MF_00688">
    <property type="entry name" value="Leu_Phe_trans"/>
    <property type="match status" value="1"/>
</dbReference>
<evidence type="ECO:0000256" key="9">
    <source>
        <dbReference type="ARBA" id="ARBA00061535"/>
    </source>
</evidence>
<accession>A0A420DWB9</accession>
<evidence type="ECO:0000256" key="2">
    <source>
        <dbReference type="ARBA" id="ARBA00022490"/>
    </source>
</evidence>
<dbReference type="PANTHER" id="PTHR30098:SF2">
    <property type="entry name" value="LEUCYL_PHENYLALANYL-TRNA--PROTEIN TRANSFERASE"/>
    <property type="match status" value="1"/>
</dbReference>
<comment type="catalytic activity">
    <reaction evidence="7 15">
        <text>N-terminal L-lysyl-[protein] + L-leucyl-tRNA(Leu) = N-terminal L-leucyl-L-lysyl-[protein] + tRNA(Leu) + H(+)</text>
        <dbReference type="Rhea" id="RHEA:12340"/>
        <dbReference type="Rhea" id="RHEA-COMP:9613"/>
        <dbReference type="Rhea" id="RHEA-COMP:9622"/>
        <dbReference type="Rhea" id="RHEA-COMP:12670"/>
        <dbReference type="Rhea" id="RHEA-COMP:12671"/>
        <dbReference type="ChEBI" id="CHEBI:15378"/>
        <dbReference type="ChEBI" id="CHEBI:65249"/>
        <dbReference type="ChEBI" id="CHEBI:78442"/>
        <dbReference type="ChEBI" id="CHEBI:78494"/>
        <dbReference type="ChEBI" id="CHEBI:133043"/>
        <dbReference type="EC" id="2.3.2.6"/>
    </reaction>
</comment>
<evidence type="ECO:0000313" key="16">
    <source>
        <dbReference type="EMBL" id="RKE98527.1"/>
    </source>
</evidence>
<evidence type="ECO:0000256" key="11">
    <source>
        <dbReference type="ARBA" id="ARBA00074372"/>
    </source>
</evidence>
<dbReference type="GO" id="GO:0005737">
    <property type="term" value="C:cytoplasm"/>
    <property type="evidence" value="ECO:0007669"/>
    <property type="project" value="UniProtKB-SubCell"/>
</dbReference>
<dbReference type="InterPro" id="IPR042221">
    <property type="entry name" value="Leu/Phe-tRNA_Trfase_N"/>
</dbReference>
<evidence type="ECO:0000313" key="17">
    <source>
        <dbReference type="Proteomes" id="UP000284892"/>
    </source>
</evidence>
<dbReference type="InterPro" id="IPR016181">
    <property type="entry name" value="Acyl_CoA_acyltransferase"/>
</dbReference>
<dbReference type="Proteomes" id="UP000284892">
    <property type="component" value="Unassembled WGS sequence"/>
</dbReference>
<dbReference type="InterPro" id="IPR042203">
    <property type="entry name" value="Leu/Phe-tRNA_Trfase_C"/>
</dbReference>
<keyword evidence="4 15" id="KW-0012">Acyltransferase</keyword>
<evidence type="ECO:0000256" key="12">
    <source>
        <dbReference type="ARBA" id="ARBA00077136"/>
    </source>
</evidence>
<dbReference type="GO" id="GO:0008914">
    <property type="term" value="F:leucyl-tRNA--protein transferase activity"/>
    <property type="evidence" value="ECO:0007669"/>
    <property type="project" value="UniProtKB-UniRule"/>
</dbReference>
<comment type="subcellular location">
    <subcellularLocation>
        <location evidence="1 15">Cytoplasm</location>
    </subcellularLocation>
</comment>
<keyword evidence="17" id="KW-1185">Reference proteome</keyword>
<evidence type="ECO:0000256" key="7">
    <source>
        <dbReference type="ARBA" id="ARBA00051538"/>
    </source>
</evidence>
<comment type="similarity">
    <text evidence="9 15">Belongs to the L/F-transferase family.</text>
</comment>
<keyword evidence="3 15" id="KW-0808">Transferase</keyword>
<dbReference type="NCBIfam" id="TIGR00667">
    <property type="entry name" value="aat"/>
    <property type="match status" value="1"/>
</dbReference>
<evidence type="ECO:0000256" key="5">
    <source>
        <dbReference type="ARBA" id="ARBA00050607"/>
    </source>
</evidence>
<dbReference type="Gene3D" id="3.30.70.3550">
    <property type="entry name" value="Leucyl/phenylalanyl-tRNA-protein transferase, N-terminal domain"/>
    <property type="match status" value="1"/>
</dbReference>
<comment type="catalytic activity">
    <reaction evidence="6 15">
        <text>N-terminal L-arginyl-[protein] + L-leucyl-tRNA(Leu) = N-terminal L-leucyl-L-arginyl-[protein] + tRNA(Leu) + H(+)</text>
        <dbReference type="Rhea" id="RHEA:50416"/>
        <dbReference type="Rhea" id="RHEA-COMP:9613"/>
        <dbReference type="Rhea" id="RHEA-COMP:9622"/>
        <dbReference type="Rhea" id="RHEA-COMP:12672"/>
        <dbReference type="Rhea" id="RHEA-COMP:12673"/>
        <dbReference type="ChEBI" id="CHEBI:15378"/>
        <dbReference type="ChEBI" id="CHEBI:64719"/>
        <dbReference type="ChEBI" id="CHEBI:78442"/>
        <dbReference type="ChEBI" id="CHEBI:78494"/>
        <dbReference type="ChEBI" id="CHEBI:133044"/>
        <dbReference type="EC" id="2.3.2.6"/>
    </reaction>
</comment>
<evidence type="ECO:0000256" key="10">
    <source>
        <dbReference type="ARBA" id="ARBA00066767"/>
    </source>
</evidence>
<dbReference type="EMBL" id="RAQJ01000001">
    <property type="protein sequence ID" value="RKE98527.1"/>
    <property type="molecule type" value="Genomic_DNA"/>
</dbReference>
<evidence type="ECO:0000256" key="6">
    <source>
        <dbReference type="ARBA" id="ARBA00050652"/>
    </source>
</evidence>
<name>A0A420DWB9_9FLAO</name>
<dbReference type="SUPFAM" id="SSF55729">
    <property type="entry name" value="Acyl-CoA N-acyltransferases (Nat)"/>
    <property type="match status" value="1"/>
</dbReference>
<keyword evidence="2 15" id="KW-0963">Cytoplasm</keyword>
<dbReference type="GO" id="GO:0030163">
    <property type="term" value="P:protein catabolic process"/>
    <property type="evidence" value="ECO:0007669"/>
    <property type="project" value="UniProtKB-UniRule"/>
</dbReference>
<evidence type="ECO:0000256" key="8">
    <source>
        <dbReference type="ARBA" id="ARBA00054043"/>
    </source>
</evidence>
<evidence type="ECO:0000256" key="1">
    <source>
        <dbReference type="ARBA" id="ARBA00004496"/>
    </source>
</evidence>
<dbReference type="Gene3D" id="3.40.630.70">
    <property type="entry name" value="Leucyl/phenylalanyl-tRNA-protein transferase, C-terminal domain"/>
    <property type="match status" value="1"/>
</dbReference>
<gene>
    <name evidence="15" type="primary">aat</name>
    <name evidence="16" type="ORF">BXY80_0616</name>
</gene>
<dbReference type="InterPro" id="IPR004616">
    <property type="entry name" value="Leu/Phe-tRNA_Trfase"/>
</dbReference>
<evidence type="ECO:0000256" key="15">
    <source>
        <dbReference type="HAMAP-Rule" id="MF_00688"/>
    </source>
</evidence>
<protein>
    <recommendedName>
        <fullName evidence="11 15">Leucyl/phenylalanyl-tRNA--protein transferase</fullName>
        <ecNumber evidence="10 15">2.3.2.6</ecNumber>
    </recommendedName>
    <alternativeName>
        <fullName evidence="12 15">L/F-transferase</fullName>
    </alternativeName>
    <alternativeName>
        <fullName evidence="13 15">Leucyltransferase</fullName>
    </alternativeName>
    <alternativeName>
        <fullName evidence="14 15">Phenyalanyltransferase</fullName>
    </alternativeName>
</protein>
<evidence type="ECO:0000256" key="13">
    <source>
        <dbReference type="ARBA" id="ARBA00077165"/>
    </source>
</evidence>
<dbReference type="PANTHER" id="PTHR30098">
    <property type="entry name" value="LEUCYL/PHENYLALANYL-TRNA--PROTEIN TRANSFERASE"/>
    <property type="match status" value="1"/>
</dbReference>
<dbReference type="EC" id="2.3.2.6" evidence="10 15"/>
<evidence type="ECO:0000256" key="3">
    <source>
        <dbReference type="ARBA" id="ARBA00022679"/>
    </source>
</evidence>
<comment type="caution">
    <text evidence="16">The sequence shown here is derived from an EMBL/GenBank/DDBJ whole genome shotgun (WGS) entry which is preliminary data.</text>
</comment>
<dbReference type="FunFam" id="3.30.70.3550:FF:000001">
    <property type="entry name" value="Leucyl/phenylalanyl-tRNA--protein transferase"/>
    <property type="match status" value="1"/>
</dbReference>
<reference evidence="16 17" key="1">
    <citation type="submission" date="2018-09" db="EMBL/GenBank/DDBJ databases">
        <title>Genomic Encyclopedia of Archaeal and Bacterial Type Strains, Phase II (KMG-II): from individual species to whole genera.</title>
        <authorList>
            <person name="Goeker M."/>
        </authorList>
    </citation>
    <scope>NUCLEOTIDE SEQUENCE [LARGE SCALE GENOMIC DNA]</scope>
    <source>
        <strain evidence="16 17">DSM 26283</strain>
    </source>
</reference>
<evidence type="ECO:0000256" key="14">
    <source>
        <dbReference type="ARBA" id="ARBA00083640"/>
    </source>
</evidence>
<proteinExistence type="inferred from homology"/>